<keyword evidence="1" id="KW-0677">Repeat</keyword>
<gene>
    <name evidence="5" type="ORF">EVOR1521_LOCUS32007</name>
</gene>
<dbReference type="AlphaFoldDB" id="A0AA36NL00"/>
<feature type="compositionally biased region" description="Low complexity" evidence="4">
    <location>
        <begin position="514"/>
        <end position="547"/>
    </location>
</feature>
<evidence type="ECO:0000313" key="6">
    <source>
        <dbReference type="Proteomes" id="UP001178507"/>
    </source>
</evidence>
<accession>A0AA36NL00</accession>
<feature type="region of interest" description="Disordered" evidence="4">
    <location>
        <begin position="512"/>
        <end position="547"/>
    </location>
</feature>
<evidence type="ECO:0000256" key="3">
    <source>
        <dbReference type="SAM" id="Coils"/>
    </source>
</evidence>
<dbReference type="PANTHER" id="PTHR47447:SF17">
    <property type="entry name" value="OS12G0638900 PROTEIN"/>
    <property type="match status" value="1"/>
</dbReference>
<comment type="caution">
    <text evidence="5">The sequence shown here is derived from an EMBL/GenBank/DDBJ whole genome shotgun (WGS) entry which is preliminary data.</text>
</comment>
<dbReference type="Gene3D" id="3.30.70.330">
    <property type="match status" value="1"/>
</dbReference>
<feature type="repeat" description="PPR" evidence="2">
    <location>
        <begin position="307"/>
        <end position="341"/>
    </location>
</feature>
<feature type="compositionally biased region" description="Acidic residues" evidence="4">
    <location>
        <begin position="749"/>
        <end position="770"/>
    </location>
</feature>
<evidence type="ECO:0008006" key="7">
    <source>
        <dbReference type="Google" id="ProtNLM"/>
    </source>
</evidence>
<keyword evidence="6" id="KW-1185">Reference proteome</keyword>
<protein>
    <recommendedName>
        <fullName evidence="7">Pentatricopeptide repeat-containing protein, chloroplastic</fullName>
    </recommendedName>
</protein>
<dbReference type="Pfam" id="PF01535">
    <property type="entry name" value="PPR"/>
    <property type="match status" value="4"/>
</dbReference>
<dbReference type="Gene3D" id="3.10.450.40">
    <property type="match status" value="1"/>
</dbReference>
<dbReference type="SUPFAM" id="SSF54928">
    <property type="entry name" value="RNA-binding domain, RBD"/>
    <property type="match status" value="1"/>
</dbReference>
<sequence length="946" mass="102269">MEQGRAPGPAPGRFARLVGPLLDGAQRPDAQEAAKVITSLGRAQRWQEALASFLPWQASAKSIVWNSVISACTNHRTGWQVGLALLDLLERDSNCKANVVSYNLVLGALMKCSEMGVAVNLLRDFPSRQILPDTCSFNTVMGTLAKQPPRCDLVLSILEECGRGPGLDTQSFNIAVAACGRANRWQKAIDFLEVMRSARSQPDLYSYTSAISACKEAAAWKAAELLEEMKGAKLQPGIVTYGAVISARASDGDWKAALALLNEAKDSSLEVTTIACNSVIDACEKGAQWSLALCLLDEMSDERIPRSTSSFNSALRACGACRRWQRSLALLGAMGAQSCRPDMVSFNGAIAACVKGLAWAQAITISQTIGTSGLEPDDVTWTCLLSAYGAGQQWRAALELHERLGRWKAPSTIVTNALLGALEGAGRWLEALHLLSRARGANSASYSAVISACGRSSCWQWAVWLLAELRQRGLSKEDTAGRRWAVAYRAAVQACRRELKAAEEAGLGFKEDATAAPSESPADPAAAPEAPETAEAAEAETSAEATEPAKSVFLAGRKFSARAELAEHVKKIQESVASDDGSKGDLSVEDNLFIFHLLLHHPKAVEKMIKPISHFRYGIYDKFKNKCFISVAADGPGVSAAKSIDVIFPKTGTAATGSGSAGLVAEPPEKKEKGQKRQREEKPPPEPRAFEPHEMVRGCVVDVQGLPAKVHYHRLKELLSGCGKVRFLQLLNVPKSKEPPQKKAKTEEGEKEGEEAEAAEEAEEEEEAEECPVTARCRFDDPEGAAEAMKALAGSEVQGAKVEMALLEGEAEDAYWEQTNRPTFTAAVSVLADGHWRRSLDLLEEMQASRLQADIATYREAIMTLEEDQHWSKAVGMLDEARAVRLRPDESAYRATIKVLQAARQSAALQRLEEDLAVLQLKAQDAQGRTEGLSSRLLRHIGGALG</sequence>
<dbReference type="Gene3D" id="1.25.40.10">
    <property type="entry name" value="Tetratricopeptide repeat domain"/>
    <property type="match status" value="5"/>
</dbReference>
<feature type="region of interest" description="Disordered" evidence="4">
    <location>
        <begin position="655"/>
        <end position="691"/>
    </location>
</feature>
<proteinExistence type="predicted"/>
<feature type="compositionally biased region" description="Basic and acidic residues" evidence="4">
    <location>
        <begin position="667"/>
        <end position="691"/>
    </location>
</feature>
<dbReference type="NCBIfam" id="TIGR00756">
    <property type="entry name" value="PPR"/>
    <property type="match status" value="1"/>
</dbReference>
<evidence type="ECO:0000256" key="4">
    <source>
        <dbReference type="SAM" id="MobiDB-lite"/>
    </source>
</evidence>
<dbReference type="Pfam" id="PF13812">
    <property type="entry name" value="PPR_3"/>
    <property type="match status" value="1"/>
</dbReference>
<dbReference type="Proteomes" id="UP001178507">
    <property type="component" value="Unassembled WGS sequence"/>
</dbReference>
<keyword evidence="3" id="KW-0175">Coiled coil</keyword>
<dbReference type="PANTHER" id="PTHR47447">
    <property type="entry name" value="OS03G0856100 PROTEIN"/>
    <property type="match status" value="1"/>
</dbReference>
<feature type="coiled-coil region" evidence="3">
    <location>
        <begin position="902"/>
        <end position="929"/>
    </location>
</feature>
<dbReference type="EMBL" id="CAUJNA010003875">
    <property type="protein sequence ID" value="CAJ1411424.1"/>
    <property type="molecule type" value="Genomic_DNA"/>
</dbReference>
<feature type="compositionally biased region" description="Basic and acidic residues" evidence="4">
    <location>
        <begin position="737"/>
        <end position="748"/>
    </location>
</feature>
<feature type="repeat" description="PPR" evidence="2">
    <location>
        <begin position="168"/>
        <end position="202"/>
    </location>
</feature>
<organism evidence="5 6">
    <name type="scientific">Effrenium voratum</name>
    <dbReference type="NCBI Taxonomy" id="2562239"/>
    <lineage>
        <taxon>Eukaryota</taxon>
        <taxon>Sar</taxon>
        <taxon>Alveolata</taxon>
        <taxon>Dinophyceae</taxon>
        <taxon>Suessiales</taxon>
        <taxon>Symbiodiniaceae</taxon>
        <taxon>Effrenium</taxon>
    </lineage>
</organism>
<dbReference type="GO" id="GO:0003676">
    <property type="term" value="F:nucleic acid binding"/>
    <property type="evidence" value="ECO:0007669"/>
    <property type="project" value="InterPro"/>
</dbReference>
<name>A0AA36NL00_9DINO</name>
<evidence type="ECO:0000256" key="1">
    <source>
        <dbReference type="ARBA" id="ARBA00022737"/>
    </source>
</evidence>
<dbReference type="InterPro" id="IPR012677">
    <property type="entry name" value="Nucleotide-bd_a/b_plait_sf"/>
</dbReference>
<dbReference type="PROSITE" id="PS51375">
    <property type="entry name" value="PPR"/>
    <property type="match status" value="3"/>
</dbReference>
<dbReference type="InterPro" id="IPR035979">
    <property type="entry name" value="RBD_domain_sf"/>
</dbReference>
<evidence type="ECO:0000256" key="2">
    <source>
        <dbReference type="PROSITE-ProRule" id="PRU00708"/>
    </source>
</evidence>
<feature type="region of interest" description="Disordered" evidence="4">
    <location>
        <begin position="737"/>
        <end position="772"/>
    </location>
</feature>
<feature type="repeat" description="PPR" evidence="2">
    <location>
        <begin position="442"/>
        <end position="476"/>
    </location>
</feature>
<dbReference type="InterPro" id="IPR002885">
    <property type="entry name" value="PPR_rpt"/>
</dbReference>
<reference evidence="5" key="1">
    <citation type="submission" date="2023-08" db="EMBL/GenBank/DDBJ databases">
        <authorList>
            <person name="Chen Y."/>
            <person name="Shah S."/>
            <person name="Dougan E. K."/>
            <person name="Thang M."/>
            <person name="Chan C."/>
        </authorList>
    </citation>
    <scope>NUCLEOTIDE SEQUENCE</scope>
</reference>
<dbReference type="InterPro" id="IPR011990">
    <property type="entry name" value="TPR-like_helical_dom_sf"/>
</dbReference>
<evidence type="ECO:0000313" key="5">
    <source>
        <dbReference type="EMBL" id="CAJ1411424.1"/>
    </source>
</evidence>
<dbReference type="Pfam" id="PF11523">
    <property type="entry name" value="DUF3223"/>
    <property type="match status" value="1"/>
</dbReference>